<dbReference type="RefSeq" id="XP_016456710.1">
    <property type="nucleotide sequence ID" value="XM_016601224.1"/>
</dbReference>
<sequence>MEKILPSLISSNQSGFIKWRSIFENILLTQEIVTDIRLRGKPANVVIKLVMAKAYDRVSWKYLMHVLRKMGFAECFINMIWNLISNNCVSSTVSSSIGTITEFIKGEFPFTYLGCPIFYTGRRKDYYNDLMKNVKAKLHSWKGKLLSYGGKSTLISTVLQSMPMHNLSVIDPPNNVIEQLHKAFVRFFWSTKEEGRSRHWTKWQILCLPKEEGGVGFKSHHDVSKALFAKFWWKFRTSNSLWSNFMWNKYCKKEIPTTVQFRQGSHVWRKMLEAREEVEHEILREMNRGSTNVWHENWTDLGALYHIVPNDYTINEDMQEVAELRVDDTWDEQLLAQSFPANNAQHIRQEVIFGTTDDS</sequence>
<evidence type="ECO:0000313" key="1">
    <source>
        <dbReference type="RefSeq" id="XP_016456710.1"/>
    </source>
</evidence>
<gene>
    <name evidence="1" type="primary">LOC107780663</name>
</gene>
<reference evidence="1" key="1">
    <citation type="submission" date="2025-08" db="UniProtKB">
        <authorList>
            <consortium name="RefSeq"/>
        </authorList>
    </citation>
    <scope>IDENTIFICATION</scope>
</reference>
<protein>
    <submittedName>
        <fullName evidence="1">Uncharacterized protein</fullName>
    </submittedName>
</protein>
<dbReference type="OMA" id="WIATIMQ"/>
<dbReference type="KEGG" id="nta:107780663"/>
<proteinExistence type="predicted"/>
<dbReference type="OrthoDB" id="1305601at2759"/>
<dbReference type="PANTHER" id="PTHR33116:SF67">
    <property type="entry name" value="REVERSE TRANSCRIPTASE"/>
    <property type="match status" value="1"/>
</dbReference>
<organism evidence="1">
    <name type="scientific">Nicotiana tabacum</name>
    <name type="common">Common tobacco</name>
    <dbReference type="NCBI Taxonomy" id="4097"/>
    <lineage>
        <taxon>Eukaryota</taxon>
        <taxon>Viridiplantae</taxon>
        <taxon>Streptophyta</taxon>
        <taxon>Embryophyta</taxon>
        <taxon>Tracheophyta</taxon>
        <taxon>Spermatophyta</taxon>
        <taxon>Magnoliopsida</taxon>
        <taxon>eudicotyledons</taxon>
        <taxon>Gunneridae</taxon>
        <taxon>Pentapetalae</taxon>
        <taxon>asterids</taxon>
        <taxon>lamiids</taxon>
        <taxon>Solanales</taxon>
        <taxon>Solanaceae</taxon>
        <taxon>Nicotianoideae</taxon>
        <taxon>Nicotianeae</taxon>
        <taxon>Nicotiana</taxon>
    </lineage>
</organism>
<name>A0A1S3YX89_TOBAC</name>
<dbReference type="STRING" id="4097.A0A1S3YX89"/>
<accession>A0A1S3YX89</accession>
<dbReference type="AlphaFoldDB" id="A0A1S3YX89"/>
<dbReference type="PANTHER" id="PTHR33116">
    <property type="entry name" value="REVERSE TRANSCRIPTASE ZINC-BINDING DOMAIN-CONTAINING PROTEIN-RELATED-RELATED"/>
    <property type="match status" value="1"/>
</dbReference>
<dbReference type="PaxDb" id="4097-A0A1S3YX89"/>